<reference evidence="7" key="2">
    <citation type="submission" date="2020-09" db="EMBL/GenBank/DDBJ databases">
        <authorList>
            <person name="Sun Q."/>
            <person name="Zhou Y."/>
        </authorList>
    </citation>
    <scope>NUCLEOTIDE SEQUENCE</scope>
    <source>
        <strain evidence="7">CGMCC 1.12827</strain>
    </source>
</reference>
<dbReference type="Gene3D" id="1.20.1740.10">
    <property type="entry name" value="Amino acid/polyamine transporter I"/>
    <property type="match status" value="1"/>
</dbReference>
<evidence type="ECO:0000313" key="8">
    <source>
        <dbReference type="Proteomes" id="UP000621454"/>
    </source>
</evidence>
<feature type="transmembrane region" description="Helical" evidence="5">
    <location>
        <begin position="94"/>
        <end position="114"/>
    </location>
</feature>
<feature type="transmembrane region" description="Helical" evidence="5">
    <location>
        <begin position="396"/>
        <end position="414"/>
    </location>
</feature>
<evidence type="ECO:0000259" key="6">
    <source>
        <dbReference type="Pfam" id="PF00324"/>
    </source>
</evidence>
<dbReference type="InterPro" id="IPR050367">
    <property type="entry name" value="APC_superfamily"/>
</dbReference>
<dbReference type="GO" id="GO:0055085">
    <property type="term" value="P:transmembrane transport"/>
    <property type="evidence" value="ECO:0007669"/>
    <property type="project" value="InterPro"/>
</dbReference>
<evidence type="ECO:0000256" key="5">
    <source>
        <dbReference type="SAM" id="Phobius"/>
    </source>
</evidence>
<feature type="transmembrane region" description="Helical" evidence="5">
    <location>
        <begin position="203"/>
        <end position="226"/>
    </location>
</feature>
<evidence type="ECO:0000256" key="2">
    <source>
        <dbReference type="ARBA" id="ARBA00022692"/>
    </source>
</evidence>
<dbReference type="PANTHER" id="PTHR42770">
    <property type="entry name" value="AMINO ACID TRANSPORTER-RELATED"/>
    <property type="match status" value="1"/>
</dbReference>
<organism evidence="7 8">
    <name type="scientific">Gordonia jinhuaensis</name>
    <dbReference type="NCBI Taxonomy" id="1517702"/>
    <lineage>
        <taxon>Bacteria</taxon>
        <taxon>Bacillati</taxon>
        <taxon>Actinomycetota</taxon>
        <taxon>Actinomycetes</taxon>
        <taxon>Mycobacteriales</taxon>
        <taxon>Gordoniaceae</taxon>
        <taxon>Gordonia</taxon>
    </lineage>
</organism>
<dbReference type="GO" id="GO:0016020">
    <property type="term" value="C:membrane"/>
    <property type="evidence" value="ECO:0007669"/>
    <property type="project" value="UniProtKB-SubCell"/>
</dbReference>
<dbReference type="Pfam" id="PF00324">
    <property type="entry name" value="AA_permease"/>
    <property type="match status" value="1"/>
</dbReference>
<evidence type="ECO:0000256" key="4">
    <source>
        <dbReference type="ARBA" id="ARBA00023136"/>
    </source>
</evidence>
<comment type="caution">
    <text evidence="7">The sequence shown here is derived from an EMBL/GenBank/DDBJ whole genome shotgun (WGS) entry which is preliminary data.</text>
</comment>
<feature type="domain" description="Amino acid permease/ SLC12A" evidence="6">
    <location>
        <begin position="2"/>
        <end position="385"/>
    </location>
</feature>
<accession>A0A916TI24</accession>
<name>A0A916TI24_9ACTN</name>
<evidence type="ECO:0000256" key="3">
    <source>
        <dbReference type="ARBA" id="ARBA00022989"/>
    </source>
</evidence>
<feature type="transmembrane region" description="Helical" evidence="5">
    <location>
        <begin position="303"/>
        <end position="322"/>
    </location>
</feature>
<gene>
    <name evidence="7" type="ORF">GCM10011489_36760</name>
</gene>
<dbReference type="AlphaFoldDB" id="A0A916TI24"/>
<sequence>MFVIAAVGGGNAVLAFLLATVVVTAVAATIRPLAQRIASVGGLYSYVAQGVGPRAALTTAWSAVVGYGAVSVAGLLATGLYLAQIGARIGISDASPMIIAGVIVAAGALLGVLLVRGIRISSLVTLLVEVVAAAIMVSIMVVITINAAHRGIDWGKAFSGESHGLSNTLGIGTVVAVSAFVGFESATTLSAEAYRPFRSIPFAVRWTPMVAAAIYLLAVITQSLAIQTAPASVVSSPSPLTGLLIYNGQSAAAVAMDAGVATSFFACSLASSSALVRVLFCLGRERMLPPAFGRTHRRFNTPAFAAVCSAALITMTALLYLAATGRADRGLETFLTLSSLGYMGSYLAACLAAPALLRRIGETTRRTTVIAAIASAMLLACLITAVTVDIDHTRSLMVIYLTSLLLAVVIIVVVGRFSPQRLSSVGVFDEPTRDEVLEMASPRL</sequence>
<feature type="transmembrane region" description="Helical" evidence="5">
    <location>
        <begin position="369"/>
        <end position="390"/>
    </location>
</feature>
<reference evidence="7" key="1">
    <citation type="journal article" date="2014" name="Int. J. Syst. Evol. Microbiol.">
        <title>Complete genome sequence of Corynebacterium casei LMG S-19264T (=DSM 44701T), isolated from a smear-ripened cheese.</title>
        <authorList>
            <consortium name="US DOE Joint Genome Institute (JGI-PGF)"/>
            <person name="Walter F."/>
            <person name="Albersmeier A."/>
            <person name="Kalinowski J."/>
            <person name="Ruckert C."/>
        </authorList>
    </citation>
    <scope>NUCLEOTIDE SEQUENCE</scope>
    <source>
        <strain evidence="7">CGMCC 1.12827</strain>
    </source>
</reference>
<dbReference type="PIRSF" id="PIRSF006060">
    <property type="entry name" value="AA_transporter"/>
    <property type="match status" value="1"/>
</dbReference>
<feature type="transmembrane region" description="Helical" evidence="5">
    <location>
        <begin position="55"/>
        <end position="82"/>
    </location>
</feature>
<comment type="subcellular location">
    <subcellularLocation>
        <location evidence="1">Membrane</location>
        <topology evidence="1">Multi-pass membrane protein</topology>
    </subcellularLocation>
</comment>
<feature type="transmembrane region" description="Helical" evidence="5">
    <location>
        <begin position="260"/>
        <end position="282"/>
    </location>
</feature>
<keyword evidence="3 5" id="KW-1133">Transmembrane helix</keyword>
<feature type="transmembrane region" description="Helical" evidence="5">
    <location>
        <begin position="334"/>
        <end position="357"/>
    </location>
</feature>
<feature type="transmembrane region" description="Helical" evidence="5">
    <location>
        <begin position="169"/>
        <end position="191"/>
    </location>
</feature>
<keyword evidence="4 5" id="KW-0472">Membrane</keyword>
<dbReference type="PANTHER" id="PTHR42770:SF7">
    <property type="entry name" value="MEMBRANE PROTEIN"/>
    <property type="match status" value="1"/>
</dbReference>
<dbReference type="InterPro" id="IPR004841">
    <property type="entry name" value="AA-permease/SLC12A_dom"/>
</dbReference>
<dbReference type="EMBL" id="BMGC01000046">
    <property type="protein sequence ID" value="GGB46008.1"/>
    <property type="molecule type" value="Genomic_DNA"/>
</dbReference>
<keyword evidence="2 5" id="KW-0812">Transmembrane</keyword>
<proteinExistence type="predicted"/>
<evidence type="ECO:0000256" key="1">
    <source>
        <dbReference type="ARBA" id="ARBA00004141"/>
    </source>
</evidence>
<dbReference type="Proteomes" id="UP000621454">
    <property type="component" value="Unassembled WGS sequence"/>
</dbReference>
<keyword evidence="8" id="KW-1185">Reference proteome</keyword>
<feature type="transmembrane region" description="Helical" evidence="5">
    <location>
        <begin position="12"/>
        <end position="34"/>
    </location>
</feature>
<protein>
    <submittedName>
        <fullName evidence="7">Amino acid permease</fullName>
    </submittedName>
</protein>
<feature type="transmembrane region" description="Helical" evidence="5">
    <location>
        <begin position="126"/>
        <end position="149"/>
    </location>
</feature>
<evidence type="ECO:0000313" key="7">
    <source>
        <dbReference type="EMBL" id="GGB46008.1"/>
    </source>
</evidence>